<feature type="transmembrane region" description="Helical" evidence="1">
    <location>
        <begin position="6"/>
        <end position="23"/>
    </location>
</feature>
<evidence type="ECO:0000256" key="1">
    <source>
        <dbReference type="SAM" id="Phobius"/>
    </source>
</evidence>
<dbReference type="Pfam" id="PF22936">
    <property type="entry name" value="Pol_BBD"/>
    <property type="match status" value="1"/>
</dbReference>
<geneLocation type="mitochondrion" evidence="3"/>
<evidence type="ECO:0000259" key="2">
    <source>
        <dbReference type="Pfam" id="PF22936"/>
    </source>
</evidence>
<gene>
    <name evidence="3" type="primary">orf143c</name>
</gene>
<keyword evidence="1" id="KW-1133">Transmembrane helix</keyword>
<keyword evidence="3" id="KW-0496">Mitochondrion</keyword>
<keyword evidence="1" id="KW-0812">Transmembrane</keyword>
<sequence>MTYTLLVVILTLRFLMIIVLGLSTRGHRIISPHTWISSLETSTGCRLTLRDVRHVPDVRVNLISAGKFDDDGYASHFGEGRWKLAKGSLVVARGKKENGCFVMQAKLCEKGIDVPSLSCPRCRIRSLITRVFRAELPNSGLAE</sequence>
<reference evidence="3" key="2">
    <citation type="journal article" date="2011" name="Genome Biol. Evol.">
        <title>Structural and content diversity of mitochondrial genome in beet: a comparative genomic analysis.</title>
        <authorList>
            <person name="Darracq A."/>
            <person name="Varre J.S."/>
            <person name="Marechal-Drouard L."/>
            <person name="Courseaux A."/>
            <person name="Saumitou-Laprade P."/>
            <person name="Oztas S."/>
            <person name="Vacherie B."/>
            <person name="Barbe V.and.Touzet.P."/>
        </authorList>
    </citation>
    <scope>NUCLEOTIDE SEQUENCE</scope>
</reference>
<dbReference type="EMBL" id="FQ014226">
    <property type="protein sequence ID" value="CBL52020.1"/>
    <property type="molecule type" value="Genomic_DNA"/>
</dbReference>
<keyword evidence="1" id="KW-0472">Membrane</keyword>
<dbReference type="InterPro" id="IPR054722">
    <property type="entry name" value="PolX-like_BBD"/>
</dbReference>
<dbReference type="AlphaFoldDB" id="F4ML27"/>
<reference evidence="3" key="1">
    <citation type="submission" date="2010-11" db="EMBL/GenBank/DDBJ databases">
        <authorList>
            <person name="Genoscope - CEA"/>
        </authorList>
    </citation>
    <scope>NUCLEOTIDE SEQUENCE</scope>
</reference>
<feature type="domain" description="Retrovirus-related Pol polyprotein from transposon TNT 1-94-like beta-barrel" evidence="2">
    <location>
        <begin position="39"/>
        <end position="73"/>
    </location>
</feature>
<evidence type="ECO:0000313" key="3">
    <source>
        <dbReference type="EMBL" id="CBL52020.1"/>
    </source>
</evidence>
<protein>
    <submittedName>
        <fullName evidence="3">Uncharacterized protein orf143c</fullName>
    </submittedName>
</protein>
<name>F4ML27_BETVM</name>
<organism evidence="3">
    <name type="scientific">Beta vulgaris subsp. maritima</name>
    <name type="common">Sea beet</name>
    <name type="synonym">Beta maritima</name>
    <dbReference type="NCBI Taxonomy" id="350892"/>
    <lineage>
        <taxon>Eukaryota</taxon>
        <taxon>Viridiplantae</taxon>
        <taxon>Streptophyta</taxon>
        <taxon>Embryophyta</taxon>
        <taxon>Tracheophyta</taxon>
        <taxon>Spermatophyta</taxon>
        <taxon>Magnoliopsida</taxon>
        <taxon>eudicotyledons</taxon>
        <taxon>Gunneridae</taxon>
        <taxon>Pentapetalae</taxon>
        <taxon>Caryophyllales</taxon>
        <taxon>Chenopodiaceae</taxon>
        <taxon>Betoideae</taxon>
        <taxon>Beta</taxon>
    </lineage>
</organism>
<accession>F4ML27</accession>
<proteinExistence type="predicted"/>